<keyword evidence="9" id="KW-1185">Reference proteome</keyword>
<keyword evidence="4 7" id="KW-1133">Transmembrane helix</keyword>
<evidence type="ECO:0000256" key="1">
    <source>
        <dbReference type="ARBA" id="ARBA00004370"/>
    </source>
</evidence>
<evidence type="ECO:0000256" key="2">
    <source>
        <dbReference type="ARBA" id="ARBA00010532"/>
    </source>
</evidence>
<dbReference type="GO" id="GO:0005044">
    <property type="term" value="F:scavenger receptor activity"/>
    <property type="evidence" value="ECO:0007669"/>
    <property type="project" value="InterPro"/>
</dbReference>
<dbReference type="PANTHER" id="PTHR11923">
    <property type="entry name" value="SCAVENGER RECEPTOR CLASS B TYPE-1 SR-B1"/>
    <property type="match status" value="1"/>
</dbReference>
<evidence type="ECO:0000256" key="3">
    <source>
        <dbReference type="ARBA" id="ARBA00022692"/>
    </source>
</evidence>
<keyword evidence="3 7" id="KW-0812">Transmembrane</keyword>
<comment type="subcellular location">
    <subcellularLocation>
        <location evidence="1">Membrane</location>
    </subcellularLocation>
</comment>
<feature type="transmembrane region" description="Helical" evidence="7">
    <location>
        <begin position="452"/>
        <end position="476"/>
    </location>
</feature>
<evidence type="ECO:0000256" key="6">
    <source>
        <dbReference type="ARBA" id="ARBA00023180"/>
    </source>
</evidence>
<gene>
    <name evidence="8" type="ORF">RRG08_039675</name>
</gene>
<accession>A0AAE1CV64</accession>
<name>A0AAE1CV64_9GAST</name>
<comment type="similarity">
    <text evidence="2">Belongs to the CD36 family.</text>
</comment>
<dbReference type="InterPro" id="IPR002159">
    <property type="entry name" value="CD36_fam"/>
</dbReference>
<evidence type="ECO:0000256" key="5">
    <source>
        <dbReference type="ARBA" id="ARBA00023136"/>
    </source>
</evidence>
<proteinExistence type="inferred from homology"/>
<dbReference type="GO" id="GO:0005764">
    <property type="term" value="C:lysosome"/>
    <property type="evidence" value="ECO:0007669"/>
    <property type="project" value="InterPro"/>
</dbReference>
<protein>
    <submittedName>
        <fullName evidence="8">Uncharacterized protein</fullName>
    </submittedName>
</protein>
<evidence type="ECO:0000256" key="4">
    <source>
        <dbReference type="ARBA" id="ARBA00022989"/>
    </source>
</evidence>
<dbReference type="InterPro" id="IPR005429">
    <property type="entry name" value="LimpII"/>
</dbReference>
<reference evidence="8" key="1">
    <citation type="journal article" date="2023" name="G3 (Bethesda)">
        <title>A reference genome for the long-term kleptoplast-retaining sea slug Elysia crispata morphotype clarki.</title>
        <authorList>
            <person name="Eastman K.E."/>
            <person name="Pendleton A.L."/>
            <person name="Shaikh M.A."/>
            <person name="Suttiyut T."/>
            <person name="Ogas R."/>
            <person name="Tomko P."/>
            <person name="Gavelis G."/>
            <person name="Widhalm J.R."/>
            <person name="Wisecaver J.H."/>
        </authorList>
    </citation>
    <scope>NUCLEOTIDE SEQUENCE</scope>
    <source>
        <strain evidence="8">ECLA1</strain>
    </source>
</reference>
<sequence length="519" mass="59040">MKFTCKRVSVLLFLTASCLVTLLGRIYFDQMFNKVMNSQIQKNMALKNGTESFKNWVKPPVPVLFQIYLFDVVNAMEVVTKNEVPVVMEKGPYVYKLIVEKEDIKIHDNHTIQFRQPEAYVFDREASVGPETDTVTSLNCLFYILAQSLKHQPAIVQEAVSSLFTMQGDGAFVTKSLRDIWWGYDDKVLKELAELLERLHVNVTIPSKFGFNLDKNNTDAGLLNIYSGTSGNFENFEVIDRWNGLRKLKVWNSHYANRIVGTDSSAQPPPLKKYKNLSFFDPHLQRSFNLDYTKSTKVGGVDAYHYVIPYSDFASAEDNPNNAGFCTPDVTHCLPSGSFNLSITAQGAPLVLSMPHFVGGDPIYQKQVRGLRPSQKKHQPFIEYHPLTGVNLHSARRYQIVMHLKQMEHFTAFKNVRDTFLPIMWIDGTGRIDNATLHLFKTKMQDFIDSMVYVKAALVVIVCLTALMAIGLVLYWRKKDKKKGGIARSSSDDRLLLPHPRGEINTSYDDYRHLSAVTT</sequence>
<dbReference type="Proteomes" id="UP001283361">
    <property type="component" value="Unassembled WGS sequence"/>
</dbReference>
<dbReference type="AlphaFoldDB" id="A0AAE1CV64"/>
<dbReference type="PROSITE" id="PS51257">
    <property type="entry name" value="PROKAR_LIPOPROTEIN"/>
    <property type="match status" value="1"/>
</dbReference>
<dbReference type="Pfam" id="PF01130">
    <property type="entry name" value="CD36"/>
    <property type="match status" value="1"/>
</dbReference>
<keyword evidence="6" id="KW-0325">Glycoprotein</keyword>
<evidence type="ECO:0000256" key="7">
    <source>
        <dbReference type="SAM" id="Phobius"/>
    </source>
</evidence>
<evidence type="ECO:0000313" key="9">
    <source>
        <dbReference type="Proteomes" id="UP001283361"/>
    </source>
</evidence>
<dbReference type="PRINTS" id="PR01609">
    <property type="entry name" value="CD36FAMILY"/>
</dbReference>
<evidence type="ECO:0000313" key="8">
    <source>
        <dbReference type="EMBL" id="KAK3738265.1"/>
    </source>
</evidence>
<dbReference type="EMBL" id="JAWDGP010006599">
    <property type="protein sequence ID" value="KAK3738265.1"/>
    <property type="molecule type" value="Genomic_DNA"/>
</dbReference>
<comment type="caution">
    <text evidence="8">The sequence shown here is derived from an EMBL/GenBank/DDBJ whole genome shotgun (WGS) entry which is preliminary data.</text>
</comment>
<dbReference type="PANTHER" id="PTHR11923:SF51">
    <property type="entry name" value="LYSOSOME MEMBRANE PROTEIN 2"/>
    <property type="match status" value="1"/>
</dbReference>
<dbReference type="GO" id="GO:0016020">
    <property type="term" value="C:membrane"/>
    <property type="evidence" value="ECO:0007669"/>
    <property type="project" value="UniProtKB-SubCell"/>
</dbReference>
<keyword evidence="5 7" id="KW-0472">Membrane</keyword>
<organism evidence="8 9">
    <name type="scientific">Elysia crispata</name>
    <name type="common">lettuce slug</name>
    <dbReference type="NCBI Taxonomy" id="231223"/>
    <lineage>
        <taxon>Eukaryota</taxon>
        <taxon>Metazoa</taxon>
        <taxon>Spiralia</taxon>
        <taxon>Lophotrochozoa</taxon>
        <taxon>Mollusca</taxon>
        <taxon>Gastropoda</taxon>
        <taxon>Heterobranchia</taxon>
        <taxon>Euthyneura</taxon>
        <taxon>Panpulmonata</taxon>
        <taxon>Sacoglossa</taxon>
        <taxon>Placobranchoidea</taxon>
        <taxon>Plakobranchidae</taxon>
        <taxon>Elysia</taxon>
    </lineage>
</organism>
<dbReference type="PRINTS" id="PR01611">
    <property type="entry name" value="LIMPII"/>
</dbReference>